<dbReference type="PANTHER" id="PTHR32322">
    <property type="entry name" value="INNER MEMBRANE TRANSPORTER"/>
    <property type="match status" value="1"/>
</dbReference>
<feature type="transmembrane region" description="Helical" evidence="7">
    <location>
        <begin position="91"/>
        <end position="110"/>
    </location>
</feature>
<feature type="transmembrane region" description="Helical" evidence="7">
    <location>
        <begin position="61"/>
        <end position="79"/>
    </location>
</feature>
<feature type="compositionally biased region" description="Low complexity" evidence="6">
    <location>
        <begin position="1"/>
        <end position="13"/>
    </location>
</feature>
<keyword evidence="5 7" id="KW-0472">Membrane</keyword>
<comment type="subcellular location">
    <subcellularLocation>
        <location evidence="1">Membrane</location>
        <topology evidence="1">Multi-pass membrane protein</topology>
    </subcellularLocation>
</comment>
<evidence type="ECO:0000313" key="10">
    <source>
        <dbReference type="Proteomes" id="UP000318509"/>
    </source>
</evidence>
<feature type="transmembrane region" description="Helical" evidence="7">
    <location>
        <begin position="242"/>
        <end position="262"/>
    </location>
</feature>
<feature type="transmembrane region" description="Helical" evidence="7">
    <location>
        <begin position="269"/>
        <end position="289"/>
    </location>
</feature>
<dbReference type="Pfam" id="PF00892">
    <property type="entry name" value="EamA"/>
    <property type="match status" value="2"/>
</dbReference>
<evidence type="ECO:0000256" key="6">
    <source>
        <dbReference type="SAM" id="MobiDB-lite"/>
    </source>
</evidence>
<feature type="region of interest" description="Disordered" evidence="6">
    <location>
        <begin position="1"/>
        <end position="22"/>
    </location>
</feature>
<gene>
    <name evidence="9" type="ORF">E6H00_12710</name>
</gene>
<feature type="domain" description="EamA" evidence="8">
    <location>
        <begin position="30"/>
        <end position="163"/>
    </location>
</feature>
<feature type="transmembrane region" description="Helical" evidence="7">
    <location>
        <begin position="33"/>
        <end position="49"/>
    </location>
</feature>
<evidence type="ECO:0000256" key="2">
    <source>
        <dbReference type="ARBA" id="ARBA00007362"/>
    </source>
</evidence>
<evidence type="ECO:0000256" key="3">
    <source>
        <dbReference type="ARBA" id="ARBA00022692"/>
    </source>
</evidence>
<evidence type="ECO:0000256" key="4">
    <source>
        <dbReference type="ARBA" id="ARBA00022989"/>
    </source>
</evidence>
<dbReference type="SUPFAM" id="SSF103481">
    <property type="entry name" value="Multidrug resistance efflux transporter EmrE"/>
    <property type="match status" value="1"/>
</dbReference>
<feature type="transmembrane region" description="Helical" evidence="7">
    <location>
        <begin position="178"/>
        <end position="194"/>
    </location>
</feature>
<dbReference type="InterPro" id="IPR037185">
    <property type="entry name" value="EmrE-like"/>
</dbReference>
<protein>
    <submittedName>
        <fullName evidence="9">DMT family transporter</fullName>
    </submittedName>
</protein>
<feature type="transmembrane region" description="Helical" evidence="7">
    <location>
        <begin position="148"/>
        <end position="166"/>
    </location>
</feature>
<evidence type="ECO:0000256" key="1">
    <source>
        <dbReference type="ARBA" id="ARBA00004141"/>
    </source>
</evidence>
<reference evidence="9 10" key="1">
    <citation type="journal article" date="2019" name="Nat. Microbiol.">
        <title>Mediterranean grassland soil C-N compound turnover is dependent on rainfall and depth, and is mediated by genomically divergent microorganisms.</title>
        <authorList>
            <person name="Diamond S."/>
            <person name="Andeer P.F."/>
            <person name="Li Z."/>
            <person name="Crits-Christoph A."/>
            <person name="Burstein D."/>
            <person name="Anantharaman K."/>
            <person name="Lane K.R."/>
            <person name="Thomas B.C."/>
            <person name="Pan C."/>
            <person name="Northen T.R."/>
            <person name="Banfield J.F."/>
        </authorList>
    </citation>
    <scope>NUCLEOTIDE SEQUENCE [LARGE SCALE GENOMIC DNA]</scope>
    <source>
        <strain evidence="9">NP_3</strain>
    </source>
</reference>
<dbReference type="EMBL" id="VBAK01000140">
    <property type="protein sequence ID" value="TMI88412.1"/>
    <property type="molecule type" value="Genomic_DNA"/>
</dbReference>
<evidence type="ECO:0000259" key="8">
    <source>
        <dbReference type="Pfam" id="PF00892"/>
    </source>
</evidence>
<dbReference type="Proteomes" id="UP000318509">
    <property type="component" value="Unassembled WGS sequence"/>
</dbReference>
<proteinExistence type="inferred from homology"/>
<feature type="transmembrane region" description="Helical" evidence="7">
    <location>
        <begin position="295"/>
        <end position="315"/>
    </location>
</feature>
<evidence type="ECO:0000313" key="9">
    <source>
        <dbReference type="EMBL" id="TMI88412.1"/>
    </source>
</evidence>
<feature type="transmembrane region" description="Helical" evidence="7">
    <location>
        <begin position="206"/>
        <end position="226"/>
    </location>
</feature>
<dbReference type="InterPro" id="IPR000620">
    <property type="entry name" value="EamA_dom"/>
</dbReference>
<dbReference type="Gene3D" id="1.10.3730.20">
    <property type="match status" value="1"/>
</dbReference>
<sequence length="324" mass="33968">MSRAPAPGLAQAPLPSPGPAAAPPRRVLRRGQWYALAAIAIWSTNFAIGRQLRDSVTPGTIAAFRAAVAGVPLAAWLLLTQQRPRFGRRVVGWLGVLGILGIFASQYLTYLALHWSLATNAIILNAASPLVTAGLAAAAGLFVVSRALFLGLTVSAAGAAVVTWLGASAGEEMRLDPGAIFVIASMVTWAFYNLGVQRLSEDLPPLWITAGAMLTGFPLLVAAIAVERPPHLMASLRDHLPVLIYLGIGPSAIAYACWNAAVRDLGAGVAMMFNNLLPLFGMLLGGLVLRERITGVQVLASGLIIGGIVIAYRALPDRSQTGSR</sequence>
<comment type="caution">
    <text evidence="9">The sequence shown here is derived from an EMBL/GenBank/DDBJ whole genome shotgun (WGS) entry which is preliminary data.</text>
</comment>
<evidence type="ECO:0000256" key="5">
    <source>
        <dbReference type="ARBA" id="ARBA00023136"/>
    </source>
</evidence>
<dbReference type="AlphaFoldDB" id="A0A537JYS3"/>
<dbReference type="GO" id="GO:0016020">
    <property type="term" value="C:membrane"/>
    <property type="evidence" value="ECO:0007669"/>
    <property type="project" value="UniProtKB-SubCell"/>
</dbReference>
<keyword evidence="3 7" id="KW-0812">Transmembrane</keyword>
<accession>A0A537JYS3</accession>
<name>A0A537JYS3_9BACT</name>
<dbReference type="InterPro" id="IPR050638">
    <property type="entry name" value="AA-Vitamin_Transporters"/>
</dbReference>
<organism evidence="9 10">
    <name type="scientific">Candidatus Segetimicrobium genomatis</name>
    <dbReference type="NCBI Taxonomy" id="2569760"/>
    <lineage>
        <taxon>Bacteria</taxon>
        <taxon>Bacillati</taxon>
        <taxon>Candidatus Sysuimicrobiota</taxon>
        <taxon>Candidatus Sysuimicrobiia</taxon>
        <taxon>Candidatus Sysuimicrobiales</taxon>
        <taxon>Candidatus Segetimicrobiaceae</taxon>
        <taxon>Candidatus Segetimicrobium</taxon>
    </lineage>
</organism>
<comment type="similarity">
    <text evidence="2">Belongs to the EamA transporter family.</text>
</comment>
<keyword evidence="4 7" id="KW-1133">Transmembrane helix</keyword>
<feature type="domain" description="EamA" evidence="8">
    <location>
        <begin position="177"/>
        <end position="312"/>
    </location>
</feature>
<dbReference type="PANTHER" id="PTHR32322:SF2">
    <property type="entry name" value="EAMA DOMAIN-CONTAINING PROTEIN"/>
    <property type="match status" value="1"/>
</dbReference>
<feature type="transmembrane region" description="Helical" evidence="7">
    <location>
        <begin position="122"/>
        <end position="143"/>
    </location>
</feature>
<evidence type="ECO:0000256" key="7">
    <source>
        <dbReference type="SAM" id="Phobius"/>
    </source>
</evidence>